<keyword evidence="2" id="KW-1185">Reference proteome</keyword>
<protein>
    <recommendedName>
        <fullName evidence="3">Peptidase C39-like domain-containing protein</fullName>
    </recommendedName>
</protein>
<dbReference type="STRING" id="1925591.BI308_01515"/>
<gene>
    <name evidence="1" type="ORF">BI308_01515</name>
</gene>
<reference evidence="1" key="1">
    <citation type="submission" date="2016-10" db="EMBL/GenBank/DDBJ databases">
        <title>CRISPR-Cas defence system in Roseofilum reptotaenium: evidence of a bacteriophage-cyanobacterium arms race in the coral black band disease.</title>
        <authorList>
            <person name="Buerger P."/>
            <person name="Wood-Charlson E.M."/>
            <person name="Weynberg K.D."/>
            <person name="Willis B."/>
            <person name="Van Oppen M.J."/>
        </authorList>
    </citation>
    <scope>NUCLEOTIDE SEQUENCE [LARGE SCALE GENOMIC DNA]</scope>
    <source>
        <strain evidence="1">AO1-A</strain>
    </source>
</reference>
<accession>A0A1L9QX06</accession>
<evidence type="ECO:0008006" key="3">
    <source>
        <dbReference type="Google" id="ProtNLM"/>
    </source>
</evidence>
<dbReference type="EMBL" id="MLAW01000002">
    <property type="protein sequence ID" value="OJJ27194.1"/>
    <property type="molecule type" value="Genomic_DNA"/>
</dbReference>
<evidence type="ECO:0000313" key="1">
    <source>
        <dbReference type="EMBL" id="OJJ27194.1"/>
    </source>
</evidence>
<evidence type="ECO:0000313" key="2">
    <source>
        <dbReference type="Proteomes" id="UP000183940"/>
    </source>
</evidence>
<organism evidence="1 2">
    <name type="scientific">Roseofilum reptotaenium AO1-A</name>
    <dbReference type="NCBI Taxonomy" id="1925591"/>
    <lineage>
        <taxon>Bacteria</taxon>
        <taxon>Bacillati</taxon>
        <taxon>Cyanobacteriota</taxon>
        <taxon>Cyanophyceae</taxon>
        <taxon>Desertifilales</taxon>
        <taxon>Desertifilaceae</taxon>
        <taxon>Roseofilum</taxon>
    </lineage>
</organism>
<comment type="caution">
    <text evidence="1">The sequence shown here is derived from an EMBL/GenBank/DDBJ whole genome shotgun (WGS) entry which is preliminary data.</text>
</comment>
<name>A0A1L9QX06_9CYAN</name>
<dbReference type="Proteomes" id="UP000183940">
    <property type="component" value="Unassembled WGS sequence"/>
</dbReference>
<dbReference type="AlphaFoldDB" id="A0A1L9QX06"/>
<sequence length="198" mass="22059">MIFKKKKTEDDNAVRDINPQTLNNESGWQSLSPALIHQAQQLPAQKESWSCGPNSAYRALCLNGQHTSAKGLQSFIENCPVSLGGHDSTKIGPTPSKLAKYIDNYTSSSVNECSCVKWNSFWPAIQGNLGKHPSLVLVQFSTFKLHYVNVVGYNSHSKEVAILDTNNSLEAWTIEQFRHLTAISAKYLSKNYYAIHLT</sequence>
<proteinExistence type="predicted"/>